<dbReference type="InParanoid" id="A0A7M7GB24"/>
<evidence type="ECO:0000256" key="1">
    <source>
        <dbReference type="ARBA" id="ARBA00022723"/>
    </source>
</evidence>
<evidence type="ECO:0000313" key="9">
    <source>
        <dbReference type="Proteomes" id="UP000002358"/>
    </source>
</evidence>
<dbReference type="GO" id="GO:0008270">
    <property type="term" value="F:zinc ion binding"/>
    <property type="evidence" value="ECO:0007669"/>
    <property type="project" value="UniProtKB-KW"/>
</dbReference>
<dbReference type="GO" id="GO:0016567">
    <property type="term" value="P:protein ubiquitination"/>
    <property type="evidence" value="ECO:0007669"/>
    <property type="project" value="UniProtKB-UniPathway"/>
</dbReference>
<dbReference type="OrthoDB" id="4788989at2759"/>
<accession>A0A7M7GB24</accession>
<keyword evidence="9" id="KW-1185">Reference proteome</keyword>
<dbReference type="GO" id="GO:0043161">
    <property type="term" value="P:proteasome-mediated ubiquitin-dependent protein catabolic process"/>
    <property type="evidence" value="ECO:0007669"/>
    <property type="project" value="TreeGrafter"/>
</dbReference>
<dbReference type="InterPro" id="IPR004162">
    <property type="entry name" value="SINA-like_animal"/>
</dbReference>
<dbReference type="GO" id="GO:0005737">
    <property type="term" value="C:cytoplasm"/>
    <property type="evidence" value="ECO:0007669"/>
    <property type="project" value="TreeGrafter"/>
</dbReference>
<dbReference type="PANTHER" id="PTHR45877">
    <property type="entry name" value="E3 UBIQUITIN-PROTEIN LIGASE SIAH2"/>
    <property type="match status" value="1"/>
</dbReference>
<dbReference type="PROSITE" id="PS50089">
    <property type="entry name" value="ZF_RING_2"/>
    <property type="match status" value="1"/>
</dbReference>
<evidence type="ECO:0000259" key="7">
    <source>
        <dbReference type="PROSITE" id="PS51081"/>
    </source>
</evidence>
<keyword evidence="2 4" id="KW-0863">Zinc-finger</keyword>
<dbReference type="Gene3D" id="3.30.40.10">
    <property type="entry name" value="Zinc/RING finger domain, C3HC4 (zinc finger)"/>
    <property type="match status" value="1"/>
</dbReference>
<dbReference type="GeneID" id="100680278"/>
<feature type="transmembrane region" description="Helical" evidence="5">
    <location>
        <begin position="16"/>
        <end position="36"/>
    </location>
</feature>
<dbReference type="KEGG" id="nvi:100680278"/>
<dbReference type="PANTHER" id="PTHR45877:SF2">
    <property type="entry name" value="E3 UBIQUITIN-PROTEIN LIGASE SINA-RELATED"/>
    <property type="match status" value="1"/>
</dbReference>
<protein>
    <recommendedName>
        <fullName evidence="10">RING-type E3 ubiquitin transferase</fullName>
    </recommendedName>
</protein>
<evidence type="ECO:0000313" key="8">
    <source>
        <dbReference type="EnsemblMetazoa" id="XP_003423961"/>
    </source>
</evidence>
<evidence type="ECO:0000256" key="3">
    <source>
        <dbReference type="ARBA" id="ARBA00022833"/>
    </source>
</evidence>
<sequence>MLLEHLSRWQTARACFSLKIVAIYVVALIMFIFKQWGKKFAMNRQRHEIKERVPISAINLAYESDVELRRLASASIKGMSVQISNSLIDQETNRSALNAGDEDNVSEGRASSKSGKRAHETRADCKCRNCRALSNLTECGVCFESLQSNQIKACPVCANVVCVSCAVRLSSCAFCRSTLPPERNRALERLVDRLILPCKHSKSGCKILLDGESRFIHESICNFAPICCPVGRGICAWHGTVASVQSHLQAVHNLLPLRDHGISVEIHSFRSKAKANDGRVYTVCLSCYDQLFVIRVVLHQNRLRLCFTRLGHATAQPVISRPARYGVSVIIRAHAGRRLRGLVPFGKYDRASRDVNVNIDNLYPRDDQVVSPPPPGCPHRRKECEEDLVKIDMLVKRIEEP</sequence>
<evidence type="ECO:0000256" key="5">
    <source>
        <dbReference type="SAM" id="Phobius"/>
    </source>
</evidence>
<dbReference type="PROSITE" id="PS51081">
    <property type="entry name" value="ZF_SIAH"/>
    <property type="match status" value="1"/>
</dbReference>
<dbReference type="AlphaFoldDB" id="A0A7M7GB24"/>
<name>A0A7M7GB24_NASVI</name>
<keyword evidence="5" id="KW-0812">Transmembrane</keyword>
<dbReference type="Pfam" id="PF21361">
    <property type="entry name" value="Sina_ZnF"/>
    <property type="match status" value="1"/>
</dbReference>
<dbReference type="InterPro" id="IPR013010">
    <property type="entry name" value="Znf_SIAH"/>
</dbReference>
<dbReference type="GO" id="GO:0031624">
    <property type="term" value="F:ubiquitin conjugating enzyme binding"/>
    <property type="evidence" value="ECO:0007669"/>
    <property type="project" value="TreeGrafter"/>
</dbReference>
<dbReference type="InterPro" id="IPR013083">
    <property type="entry name" value="Znf_RING/FYVE/PHD"/>
</dbReference>
<dbReference type="InterPro" id="IPR001841">
    <property type="entry name" value="Znf_RING"/>
</dbReference>
<dbReference type="GO" id="GO:0061630">
    <property type="term" value="F:ubiquitin protein ligase activity"/>
    <property type="evidence" value="ECO:0007669"/>
    <property type="project" value="TreeGrafter"/>
</dbReference>
<dbReference type="UniPathway" id="UPA00143"/>
<keyword evidence="1" id="KW-0479">Metal-binding</keyword>
<evidence type="ECO:0000256" key="4">
    <source>
        <dbReference type="PROSITE-ProRule" id="PRU00455"/>
    </source>
</evidence>
<dbReference type="Proteomes" id="UP000002358">
    <property type="component" value="Chromosome 1"/>
</dbReference>
<dbReference type="RefSeq" id="XP_003423961.1">
    <property type="nucleotide sequence ID" value="XM_003423913.5"/>
</dbReference>
<keyword evidence="5" id="KW-1133">Transmembrane helix</keyword>
<organism evidence="8 9">
    <name type="scientific">Nasonia vitripennis</name>
    <name type="common">Parasitic wasp</name>
    <dbReference type="NCBI Taxonomy" id="7425"/>
    <lineage>
        <taxon>Eukaryota</taxon>
        <taxon>Metazoa</taxon>
        <taxon>Ecdysozoa</taxon>
        <taxon>Arthropoda</taxon>
        <taxon>Hexapoda</taxon>
        <taxon>Insecta</taxon>
        <taxon>Pterygota</taxon>
        <taxon>Neoptera</taxon>
        <taxon>Endopterygota</taxon>
        <taxon>Hymenoptera</taxon>
        <taxon>Apocrita</taxon>
        <taxon>Proctotrupomorpha</taxon>
        <taxon>Chalcidoidea</taxon>
        <taxon>Pteromalidae</taxon>
        <taxon>Pteromalinae</taxon>
        <taxon>Nasonia</taxon>
    </lineage>
</organism>
<evidence type="ECO:0008006" key="10">
    <source>
        <dbReference type="Google" id="ProtNLM"/>
    </source>
</evidence>
<evidence type="ECO:0000256" key="2">
    <source>
        <dbReference type="ARBA" id="ARBA00022771"/>
    </source>
</evidence>
<reference evidence="8" key="1">
    <citation type="submission" date="2021-01" db="UniProtKB">
        <authorList>
            <consortium name="EnsemblMetazoa"/>
        </authorList>
    </citation>
    <scope>IDENTIFICATION</scope>
</reference>
<proteinExistence type="predicted"/>
<keyword evidence="3" id="KW-0862">Zinc</keyword>
<dbReference type="EnsemblMetazoa" id="XM_003423913">
    <property type="protein sequence ID" value="XP_003423961"/>
    <property type="gene ID" value="LOC100680278"/>
</dbReference>
<evidence type="ECO:0000259" key="6">
    <source>
        <dbReference type="PROSITE" id="PS50089"/>
    </source>
</evidence>
<feature type="domain" description="RING-type" evidence="6">
    <location>
        <begin position="139"/>
        <end position="176"/>
    </location>
</feature>
<keyword evidence="5" id="KW-0472">Membrane</keyword>
<feature type="domain" description="SIAH-type" evidence="7">
    <location>
        <begin position="193"/>
        <end position="253"/>
    </location>
</feature>
<dbReference type="SUPFAM" id="SSF49599">
    <property type="entry name" value="TRAF domain-like"/>
    <property type="match status" value="1"/>
</dbReference>